<reference evidence="3 4" key="1">
    <citation type="submission" date="2015-04" db="EMBL/GenBank/DDBJ databases">
        <authorList>
            <consortium name="Pathogen Informatics"/>
        </authorList>
    </citation>
    <scope>NUCLEOTIDE SEQUENCE [LARGE SCALE GENOMIC DNA]</scope>
    <source>
        <strain evidence="3 4">SGS1</strain>
    </source>
</reference>
<dbReference type="RefSeq" id="XP_028535177.1">
    <property type="nucleotide sequence ID" value="XM_028679466.1"/>
</dbReference>
<feature type="compositionally biased region" description="Low complexity" evidence="2">
    <location>
        <begin position="3730"/>
        <end position="3744"/>
    </location>
</feature>
<feature type="region of interest" description="Disordered" evidence="2">
    <location>
        <begin position="1434"/>
        <end position="1453"/>
    </location>
</feature>
<protein>
    <submittedName>
        <fullName evidence="3">Uncharacterized protein</fullName>
    </submittedName>
</protein>
<feature type="compositionally biased region" description="Basic residues" evidence="2">
    <location>
        <begin position="1830"/>
        <end position="1841"/>
    </location>
</feature>
<proteinExistence type="predicted"/>
<dbReference type="GeneID" id="39738823"/>
<keyword evidence="1" id="KW-0175">Coiled coil</keyword>
<dbReference type="KEGG" id="prel:PRELSG_1439100"/>
<name>A0A1J1HAZ1_PLARL</name>
<dbReference type="EMBL" id="LN835309">
    <property type="protein sequence ID" value="CRH02657.1"/>
    <property type="molecule type" value="Genomic_DNA"/>
</dbReference>
<evidence type="ECO:0000256" key="2">
    <source>
        <dbReference type="SAM" id="MobiDB-lite"/>
    </source>
</evidence>
<feature type="coiled-coil region" evidence="1">
    <location>
        <begin position="551"/>
        <end position="578"/>
    </location>
</feature>
<evidence type="ECO:0000256" key="1">
    <source>
        <dbReference type="SAM" id="Coils"/>
    </source>
</evidence>
<evidence type="ECO:0000313" key="3">
    <source>
        <dbReference type="EMBL" id="CRH02657.1"/>
    </source>
</evidence>
<sequence length="4344" mass="525865">MDNTKCVVCGNTSFRIEEGQYVCNECNYVSEIILEQFDEAFEIQSVNDDINNQFLEKDIYNVIKKLYKDDNLSNNIAKYVFKENDEFFINFQKILINFIQTFITIHELPPIIYDEIKKIWFYILELNIRNLNIYMPFGGMKDSLRYIYEVIKDKKTSEVLDNLKNDNNINEDMKNVAYKMGLSKISYFFTLQKKYLHKTFKMTEFYPKKSEINKQYNIRLLNLYRKTSLLDSEKKNRQDFIRFNELINSIKHSKTKNEFSNINNEDDFFDMNNNEKDILNYEFNSNNENNLEFFDYMSRENLDIDNIQSDKKDSILENENNLNNRNKSDNFMKCNNFMKNDNFFDSERVYHFYSSYLINKFLLSRNLSKPIVKNISCYYMNRSTNCNELIGLIYEHDFLYYVREELKKKCDIEFLSYYDILQVFKGNYDHFLYSSLNEQNVDIYCNGKDDKNISSCNDDNKNNIPLCNKNEEKILVNNNEFKKKIEINDFEPETDLKIKNEVDDNYELNSLQYNNEYEIDESRFEGQTKINDFGYDKDLKIKNEVDDKYEVNSLQYNNNEYEQDIVEFEENLEISELEYNNELIISEHKEIEKKNSKEKNFLSSDNNAIQDVLRTYKNYIELNKEVCKKDISNSSVIAISSSSDNENEDKNKKDKIFQKSITNHNSIDKNLSYQNENNSEYINDFIDNEIICDNDYFSDEFSCKKNVKDNTDANNNNFFTVPSFEGDNKKNFKYDNSYNVLINTINDNTNKDLNNGNDNNNINNLSSNIDGANLINNKIDIYKKLEYINKIKKNSKFKIEKNYYDNGLKNKKENLNSIYSLAKQCIFKNNNNEHNSNTNIYIPEKYLIDSFIFDDIYKKVLYISNFKRFRTLSIKHIYKEYIEFFFQDYKYYLIDMETYKFCFNFTFDLLFYILYYCLKRLNIYCLPHNMKNYINSDNFNLYKIFNNVSESFFKLFKEQTIFNFPLKNSHFSELKKYFFIRNLKNSIPFICIHSYEHNSKYFMEESNNQNDDYIYYEIFHKKLKSHFSKMRNVNFLVHRKWLKDLENFNGYLIINLYSLINDLIYKFQLPNTIQIYSIKLLNLVIFKYRFSKFLYNVYSNRYDDLHTELNNFYNYKKIYKDCFTFFGGRYRGIHLINDINKYILYLMKKEYYIKKKYIETKKYLMPDKVNVNYKVYNKINYFYRQKFFYTFYNIPSSLYFSKKYFYNIATACVIIACKFYYPMFSNDFFCYENMFVKNKYESFHLNNHYKCHIQNNFNFYNRDIIQKCSQIKKMSQKKNINKKKEKNKCKMKMINENKKEIVINENKEGTITCDNLLKKKIKVILETSITEKKKKKLDNKNTRCQLSSIKKKRKYPNTWDQKDSSRKFLKIKKLKYSNLNLNKNYNENYLTNEYDSNESFEIENKKLEISDKYFDEENKHSEVEDKSYTNITGFNDNYNKKEEKNGNENDETSSNIKDIILNTYDNDLSDHSNKIYLKKNVDVVSINESSSINYCNDILNETLNENYFDKYLNKNSKNYQENLVFDFLNNDFCDGKIYNYLISDDCDFEDKVKSIKKGEKEKKKKKINKIRIKEIYFKSLKHNHNYFFVPVQNILRVFFNYKRRLHCEFFKKSMEINENDNKNEDEENIFRKFIYQKVHTEEIKNENEDKNKNSISNDYEDESKTYVLPNNKGLRTSVRNGKIYKNGEKKKIKTLFIKQNPFCCKDLLFDQSCKILIANNNNNNIEKFKDILKVFFLSNYPHHLNYFNFNLNSLMFYNLIEILANDNNNLSLCLSNKISTHCNFISDTMIINKMIRNKTRYVMKLLYLTETKNITINNNSLSNEINDKGKYKKKKTRKKKKNETLSDASNNAYSDKQKESNYLEKNKLINFNDDIISEFIKTNNNYENDKNLYRLLDNSCDDSENEKILKKKSDKIQYVNFIYSKNYEIAFFTYILYEYYYLVQYYYHFAHLVDILNDLIKHSWNLYQLLFLYYQLNYDIYIYMKCLTQLLNMFEYFFVVIKNKEHINANYFNCFYRNRYIKKKKKILHKIKIFYFIFQIFYSINGAKYKTNRNLYFYMCKCFINTESVIFHRKYFTKIPFKKYHMEMIFHLKNIIKKGHAYLKNMIENTFNIKKIKRMITTKMKRISTKLGNLIKRTYINNTYIHSYVLSFRRHMMFHIIVLNVHFFLINFKGTLKLSEKNYSTFIDNYYMKFNQWDEKIFNNNVFVLSSEKKKKKKSHSLHFPSNIDKKLFNKNLTNKKGNSQISDFYKNVFLFFMKTQKLKILKKKTFANLYFKSINFNRNRNNNVIKSNNEYAKRYYHNNCLINSFQLEENDKNNLMKEEKYFNKYIKLLEDMNTNNYIKFKSNQNFEKKSRKFDINSLFHIYINIIFELNKTKKKLPCLFYYKFISSTLINKKKSKFLCYNKSDIINDCIKNIYKRNYEVLHNTYLSKILKCENVINVIKHLKDKHMANFFSNFNIFRNNYYKVQPEIIEYFLMNFLKFYRKFKKIIKNPNIIFFLYYWRSCSDLINKNKFMINNLFIGQELAENIFYSFFLYFCKTKFLKNELIRNKINIINYNKLFKLILNIENNLLKNKDNVLLLYNNSYDRLFYKKKKYLNNTYYLNKRMENNTKLKFISSLTSVIQNINFSTYDIKSIKILDIYRSFMELVNNLKDDENKIDFNKIIYFHLDDEIFMKNIYERKEKRIINDEKEKKKIINFNFYKNITYSIMIDNFINNNKQFFLVKKVKSFQEANDEFYKRDITIKDNDSSIYNEDKINFKTTQCKKNLLRYVLLRFFKRNIFDELKESKKESYSENFNYNIFYKDDNIHHLILKNYVNKLVHFIEPIDCISIFNAKIYKKLNDLFSNIPLNFKTYFYLKQNFNKTFNESFEKVDSLNIKEDLFLNNKKDINFICNDIYVNDEDNEEFAYISTDIDSYKSDTVYCIKLNKMNYTDFKENIKKNKKLLKMATKEKPYCKLNKCFSSLIQTSNNIPIFHDCYKIYKNFFCRLNDYFQKSTYLLKVLNENIYEWYNNLNMYDPFLFFHNKCYNFKKSIKRKKKSFKITTDENNLKFKNYFKNKNCINKNYINKKYSDMKYSNICKDNIMSISHETKNRSKNEEENEIFNNINSHIMRNTYNKKYYCMKNNLNFELSKKKYKEPYICIYNDSIFFNVTNTCVQAEIHKNNKYEESLVNYNLNRNVHFEFNSNLNCFILRLKNDYIKKKNKIFFSKIKKNQIYKLKFIQNFTYTKKYTYFFFSCFIYPKFQIIRMIYLFSLKYFPSLFLKTANYLNYFKLDDKFIDFLYCDDYVILNSIFHNFTAQKNYKTVFDILLFKGYYINPFSLLGSLCYIKEIKIICKYFKLQNVNYFNTLHSVISIGSVKNEVELINLEKFMYKQEINKRIYNDYSELPKREMEENEKEGCLSKMNLKKNNRKNNFKLDSDDLFYNNLLLVQFTDNLEYNIDNNNIKEFFDNNYNENDDFNEITKFESNINRIGISKKFDINDYFRDQREGKDRISESEEFEIEENQMNHDEANEKKKVQRLIIPPTLPNISCVLLTEKKKKKNKEKNIIFQLNKTNEKEVEEQKCTELHQYVMPKNETNAFSLIESYNKKRKASNLSNRNTNHKKLNIHCNENNSNYNEINMSNNILNDERNENSNSEYLNICNNQMDSNFNINSSDINNNFTNINNEDNNINNDDNNINDDDSNINNDDNNINNDNNNINNDDNNINNEDNNINNDDNNINDDDSNINNDDNNINNDNNNINNDDNNINIDDNNVNRTKLNFTHVEKGKKLNERKVYATSNRKLLTEKKEKKKKRNSDKIYYECLMENSHNQRIKDFSKPSETINLYNIIIKFLNDRILLKNDSITYEKYRKKNIIEFNHIVYKEFTLHTNYYSESYNKSILNEFISLFYSDNFKDTYLKYEKKYINKIKKNNYKKNVANEKCIRINDCNNINLDLKKSIVNSPYEFNEYPCLEDEQFTISQTNIDHVEEDKKVANNFQSGYESERKNKRENEINHIGIQKKENMSMNTPLDNNFLSFIESKKYSDKEEFTLSIEYNSSYCSYSDYCSSSEFSDDNENEGEYINCSFFLHKPIYVFDEQREIKEVKQKTYNEKNKNNNNNNKGNGMDSIFSFSGNKFEKYFSTNSRKLKKIYKKLIKKIENDKSIKKTCYKLYDKKNNFLMRDYKCSKHKNIWKNFTKKYVKKKKNINDMFKGDSFIINSVSNDIHTYENEIKNIVRIYKNQKMLIKNMKQKQISQKYKNTFPWVGNNIFISPNDVDKFIMAGYSSVLFHQNTSYLNNFNHYAASANIPLNFIIESRRIDCLSVMLCLLIKVFSSYLDCSSHDLITACREIEKSFKFFVK</sequence>
<feature type="region of interest" description="Disordered" evidence="2">
    <location>
        <begin position="3672"/>
        <end position="3744"/>
    </location>
</feature>
<keyword evidence="4" id="KW-1185">Reference proteome</keyword>
<dbReference type="Proteomes" id="UP000220158">
    <property type="component" value="Chromosome 14"/>
</dbReference>
<accession>A0A1J1HAZ1</accession>
<feature type="compositionally biased region" description="Basic and acidic residues" evidence="2">
    <location>
        <begin position="1438"/>
        <end position="1447"/>
    </location>
</feature>
<organism evidence="3 4">
    <name type="scientific">Plasmodium relictum</name>
    <dbReference type="NCBI Taxonomy" id="85471"/>
    <lineage>
        <taxon>Eukaryota</taxon>
        <taxon>Sar</taxon>
        <taxon>Alveolata</taxon>
        <taxon>Apicomplexa</taxon>
        <taxon>Aconoidasida</taxon>
        <taxon>Haemosporida</taxon>
        <taxon>Plasmodiidae</taxon>
        <taxon>Plasmodium</taxon>
        <taxon>Plasmodium (Haemamoeba)</taxon>
    </lineage>
</organism>
<dbReference type="OrthoDB" id="371857at2759"/>
<dbReference type="VEuPathDB" id="PlasmoDB:PRELSG_1439100"/>
<feature type="compositionally biased region" description="Polar residues" evidence="2">
    <location>
        <begin position="1845"/>
        <end position="1854"/>
    </location>
</feature>
<feature type="compositionally biased region" description="Low complexity" evidence="2">
    <location>
        <begin position="3688"/>
        <end position="3722"/>
    </location>
</feature>
<evidence type="ECO:0000313" key="4">
    <source>
        <dbReference type="Proteomes" id="UP000220158"/>
    </source>
</evidence>
<feature type="region of interest" description="Disordered" evidence="2">
    <location>
        <begin position="1825"/>
        <end position="1857"/>
    </location>
</feature>
<dbReference type="OMA" id="QHDFLYY"/>
<gene>
    <name evidence="3" type="ORF">PRELSG_1439100</name>
</gene>